<dbReference type="Gene3D" id="2.60.120.620">
    <property type="entry name" value="q2cbj1_9rhob like domain"/>
    <property type="match status" value="1"/>
</dbReference>
<gene>
    <name evidence="2" type="ORF">GCM10018785_11770</name>
</gene>
<dbReference type="GO" id="GO:0016706">
    <property type="term" value="F:2-oxoglutarate-dependent dioxygenase activity"/>
    <property type="evidence" value="ECO:0007669"/>
    <property type="project" value="UniProtKB-ARBA"/>
</dbReference>
<dbReference type="GO" id="GO:0005506">
    <property type="term" value="F:iron ion binding"/>
    <property type="evidence" value="ECO:0007669"/>
    <property type="project" value="UniProtKB-ARBA"/>
</dbReference>
<evidence type="ECO:0008006" key="4">
    <source>
        <dbReference type="Google" id="ProtNLM"/>
    </source>
</evidence>
<evidence type="ECO:0000313" key="3">
    <source>
        <dbReference type="Proteomes" id="UP000608024"/>
    </source>
</evidence>
<dbReference type="SUPFAM" id="SSF51197">
    <property type="entry name" value="Clavaminate synthase-like"/>
    <property type="match status" value="1"/>
</dbReference>
<keyword evidence="3" id="KW-1185">Reference proteome</keyword>
<dbReference type="Pfam" id="PF05721">
    <property type="entry name" value="PhyH"/>
    <property type="match status" value="1"/>
</dbReference>
<proteinExistence type="predicted"/>
<name>A0A918ZBY3_9ACTN</name>
<comment type="caution">
    <text evidence="2">The sequence shown here is derived from an EMBL/GenBank/DDBJ whole genome shotgun (WGS) entry which is preliminary data.</text>
</comment>
<organism evidence="2 3">
    <name type="scientific">Streptomyces longispororuber</name>
    <dbReference type="NCBI Taxonomy" id="68230"/>
    <lineage>
        <taxon>Bacteria</taxon>
        <taxon>Bacillati</taxon>
        <taxon>Actinomycetota</taxon>
        <taxon>Actinomycetes</taxon>
        <taxon>Kitasatosporales</taxon>
        <taxon>Streptomycetaceae</taxon>
        <taxon>Streptomyces</taxon>
    </lineage>
</organism>
<reference evidence="2" key="2">
    <citation type="submission" date="2020-09" db="EMBL/GenBank/DDBJ databases">
        <authorList>
            <person name="Sun Q."/>
            <person name="Ohkuma M."/>
        </authorList>
    </citation>
    <scope>NUCLEOTIDE SEQUENCE</scope>
    <source>
        <strain evidence="2">JCM 4784</strain>
    </source>
</reference>
<dbReference type="EMBL" id="BNBT01000010">
    <property type="protein sequence ID" value="GHE43835.1"/>
    <property type="molecule type" value="Genomic_DNA"/>
</dbReference>
<sequence length="237" mass="25237">MAVSGGLLGAAGYRSLPSWCTPAYARARAAELVAAHQAARTEVVRNPHRNAEWAQAVVRAPRLLGAVQDLIGRDVAVENTLLVLKWPYQNCEVPWHQDGINDRVLLDPKGSVAAWLALTDAGRANGCLHVIPGSQRGGYLPYGPEPGTRVQRGRPIGARVAKDTWGVPMAVAAGSGLLMDVRLLHRSLANVSEKARLGLNIRYVAPGAVTMRDGSSPSLDPVSGTGWQSMKGRRTGS</sequence>
<dbReference type="InterPro" id="IPR008775">
    <property type="entry name" value="Phytyl_CoA_dOase-like"/>
</dbReference>
<feature type="region of interest" description="Disordered" evidence="1">
    <location>
        <begin position="210"/>
        <end position="237"/>
    </location>
</feature>
<dbReference type="Proteomes" id="UP000608024">
    <property type="component" value="Unassembled WGS sequence"/>
</dbReference>
<dbReference type="PANTHER" id="PTHR20883">
    <property type="entry name" value="PHYTANOYL-COA DIOXYGENASE DOMAIN CONTAINING 1"/>
    <property type="match status" value="1"/>
</dbReference>
<reference evidence="2" key="1">
    <citation type="journal article" date="2014" name="Int. J. Syst. Evol. Microbiol.">
        <title>Complete genome sequence of Corynebacterium casei LMG S-19264T (=DSM 44701T), isolated from a smear-ripened cheese.</title>
        <authorList>
            <consortium name="US DOE Joint Genome Institute (JGI-PGF)"/>
            <person name="Walter F."/>
            <person name="Albersmeier A."/>
            <person name="Kalinowski J."/>
            <person name="Ruckert C."/>
        </authorList>
    </citation>
    <scope>NUCLEOTIDE SEQUENCE</scope>
    <source>
        <strain evidence="2">JCM 4784</strain>
    </source>
</reference>
<evidence type="ECO:0000313" key="2">
    <source>
        <dbReference type="EMBL" id="GHE43835.1"/>
    </source>
</evidence>
<evidence type="ECO:0000256" key="1">
    <source>
        <dbReference type="SAM" id="MobiDB-lite"/>
    </source>
</evidence>
<protein>
    <recommendedName>
        <fullName evidence="4">Phytanoyl-CoA dioxygenase</fullName>
    </recommendedName>
</protein>
<dbReference type="PANTHER" id="PTHR20883:SF48">
    <property type="entry name" value="ECTOINE DIOXYGENASE"/>
    <property type="match status" value="1"/>
</dbReference>
<dbReference type="RefSeq" id="WP_190134746.1">
    <property type="nucleotide sequence ID" value="NZ_BNBT01000010.1"/>
</dbReference>
<dbReference type="AlphaFoldDB" id="A0A918ZBY3"/>
<accession>A0A918ZBY3</accession>